<feature type="domain" description="SF4 helicase" evidence="1">
    <location>
        <begin position="17"/>
        <end position="266"/>
    </location>
</feature>
<dbReference type="EMBL" id="CP030140">
    <property type="protein sequence ID" value="AWX69703.1"/>
    <property type="molecule type" value="Genomic_DNA"/>
</dbReference>
<accession>A0A2Z4NDN3</accession>
<dbReference type="KEGG" id="mane:DP065_03030"/>
<dbReference type="GO" id="GO:0005829">
    <property type="term" value="C:cytosol"/>
    <property type="evidence" value="ECO:0007669"/>
    <property type="project" value="TreeGrafter"/>
</dbReference>
<evidence type="ECO:0000313" key="2">
    <source>
        <dbReference type="EMBL" id="AWX69703.1"/>
    </source>
</evidence>
<dbReference type="AlphaFoldDB" id="A0A2Z4NDN3"/>
<keyword evidence="3" id="KW-1185">Reference proteome</keyword>
<dbReference type="InterPro" id="IPR007694">
    <property type="entry name" value="DNA_helicase_DnaB-like_C"/>
</dbReference>
<organism evidence="2 3">
    <name type="scientific">[Mycoplasma] anseris</name>
    <dbReference type="NCBI Taxonomy" id="92400"/>
    <lineage>
        <taxon>Bacteria</taxon>
        <taxon>Bacillati</taxon>
        <taxon>Mycoplasmatota</taxon>
        <taxon>Mycoplasmoidales</taxon>
        <taxon>Metamycoplasmataceae</taxon>
        <taxon>Metamycoplasma</taxon>
    </lineage>
</organism>
<dbReference type="PANTHER" id="PTHR30153:SF2">
    <property type="entry name" value="REPLICATIVE DNA HELICASE"/>
    <property type="match status" value="1"/>
</dbReference>
<dbReference type="InterPro" id="IPR027417">
    <property type="entry name" value="P-loop_NTPase"/>
</dbReference>
<evidence type="ECO:0000259" key="1">
    <source>
        <dbReference type="PROSITE" id="PS51199"/>
    </source>
</evidence>
<dbReference type="GO" id="GO:0006260">
    <property type="term" value="P:DNA replication"/>
    <property type="evidence" value="ECO:0007669"/>
    <property type="project" value="InterPro"/>
</dbReference>
<dbReference type="GO" id="GO:0003678">
    <property type="term" value="F:DNA helicase activity"/>
    <property type="evidence" value="ECO:0007669"/>
    <property type="project" value="InterPro"/>
</dbReference>
<dbReference type="RefSeq" id="WP_033178937.1">
    <property type="nucleotide sequence ID" value="NZ_CP030140.1"/>
</dbReference>
<dbReference type="Proteomes" id="UP000250218">
    <property type="component" value="Chromosome"/>
</dbReference>
<gene>
    <name evidence="2" type="ORF">DP065_03030</name>
</gene>
<dbReference type="GO" id="GO:0005524">
    <property type="term" value="F:ATP binding"/>
    <property type="evidence" value="ECO:0007669"/>
    <property type="project" value="InterPro"/>
</dbReference>
<protein>
    <recommendedName>
        <fullName evidence="1">SF4 helicase domain-containing protein</fullName>
    </recommendedName>
</protein>
<sequence>MNGVNYLTLKKHMALLKSIPQEKLLTHFKSFDKVTNGLQKDKFYILAARPSVGKTTFVTNIAINVNNQRSDGVVLFISLEMTAMEMAKRLKQTKRIIKNPQNLIFIDLPSLTIEGLEKEIKNFVKENKKINLIVIDHIQLLNSSRASKNKEYEKVSYISRSLKVIAQTYNIPILAVSQLSREFEKRTMKAKYEDGEPMLSDLRDSGTIEQDADVVAFIWNYIDIDENKKILKFTIKKNRHGKHANGFIKFNLKNQTMKEIKLDMEKEEYE</sequence>
<dbReference type="SUPFAM" id="SSF52540">
    <property type="entry name" value="P-loop containing nucleoside triphosphate hydrolases"/>
    <property type="match status" value="1"/>
</dbReference>
<name>A0A2Z4NDN3_9BACT</name>
<proteinExistence type="predicted"/>
<dbReference type="PANTHER" id="PTHR30153">
    <property type="entry name" value="REPLICATIVE DNA HELICASE DNAB"/>
    <property type="match status" value="1"/>
</dbReference>
<dbReference type="Gene3D" id="3.40.50.300">
    <property type="entry name" value="P-loop containing nucleotide triphosphate hydrolases"/>
    <property type="match status" value="1"/>
</dbReference>
<evidence type="ECO:0000313" key="3">
    <source>
        <dbReference type="Proteomes" id="UP000250218"/>
    </source>
</evidence>
<reference evidence="3" key="1">
    <citation type="submission" date="2018-06" db="EMBL/GenBank/DDBJ databases">
        <title>Complete genome sequences of Mycoplasma anatis, M. anseris and M. cloacale type strains.</title>
        <authorList>
            <person name="Grozner D."/>
            <person name="Forro B."/>
            <person name="Sulyok K.M."/>
            <person name="Marton S."/>
            <person name="Kreizinger Z."/>
            <person name="Banyai K."/>
            <person name="Gyuranecz M."/>
        </authorList>
    </citation>
    <scope>NUCLEOTIDE SEQUENCE [LARGE SCALE GENOMIC DNA]</scope>
    <source>
        <strain evidence="3">ATCC 49234</strain>
    </source>
</reference>
<dbReference type="Pfam" id="PF03796">
    <property type="entry name" value="DnaB_C"/>
    <property type="match status" value="2"/>
</dbReference>
<dbReference type="PROSITE" id="PS51199">
    <property type="entry name" value="SF4_HELICASE"/>
    <property type="match status" value="1"/>
</dbReference>